<dbReference type="PANTHER" id="PTHR43280">
    <property type="entry name" value="ARAC-FAMILY TRANSCRIPTIONAL REGULATOR"/>
    <property type="match status" value="1"/>
</dbReference>
<feature type="modified residue" description="4-aspartylphosphate" evidence="4">
    <location>
        <position position="53"/>
    </location>
</feature>
<keyword evidence="1" id="KW-0805">Transcription regulation</keyword>
<dbReference type="PROSITE" id="PS01124">
    <property type="entry name" value="HTH_ARAC_FAMILY_2"/>
    <property type="match status" value="1"/>
</dbReference>
<feature type="domain" description="HTH araC/xylS-type" evidence="5">
    <location>
        <begin position="406"/>
        <end position="504"/>
    </location>
</feature>
<dbReference type="InterPro" id="IPR011006">
    <property type="entry name" value="CheY-like_superfamily"/>
</dbReference>
<evidence type="ECO:0000256" key="3">
    <source>
        <dbReference type="ARBA" id="ARBA00023163"/>
    </source>
</evidence>
<keyword evidence="4" id="KW-0597">Phosphoprotein</keyword>
<dbReference type="GO" id="GO:0000160">
    <property type="term" value="P:phosphorelay signal transduction system"/>
    <property type="evidence" value="ECO:0007669"/>
    <property type="project" value="InterPro"/>
</dbReference>
<dbReference type="PROSITE" id="PS50110">
    <property type="entry name" value="RESPONSE_REGULATORY"/>
    <property type="match status" value="1"/>
</dbReference>
<dbReference type="OrthoDB" id="9794370at2"/>
<dbReference type="InterPro" id="IPR018060">
    <property type="entry name" value="HTH_AraC"/>
</dbReference>
<dbReference type="Gene3D" id="1.10.10.60">
    <property type="entry name" value="Homeodomain-like"/>
    <property type="match status" value="2"/>
</dbReference>
<comment type="caution">
    <text evidence="7">The sequence shown here is derived from an EMBL/GenBank/DDBJ whole genome shotgun (WGS) entry which is preliminary data.</text>
</comment>
<dbReference type="EMBL" id="BJYE01000019">
    <property type="protein sequence ID" value="GEN57128.1"/>
    <property type="molecule type" value="Genomic_DNA"/>
</dbReference>
<dbReference type="Pfam" id="PF00072">
    <property type="entry name" value="Response_reg"/>
    <property type="match status" value="1"/>
</dbReference>
<dbReference type="STRING" id="442899.SAMN05720591_11914"/>
<dbReference type="RefSeq" id="WP_089802212.1">
    <property type="nucleotide sequence ID" value="NZ_BJYE01000019.1"/>
</dbReference>
<keyword evidence="3" id="KW-0804">Transcription</keyword>
<proteinExistence type="predicted"/>
<name>A0A511X2G1_9BACI</name>
<dbReference type="InterPro" id="IPR001789">
    <property type="entry name" value="Sig_transdc_resp-reg_receiver"/>
</dbReference>
<dbReference type="Proteomes" id="UP000321400">
    <property type="component" value="Unassembled WGS sequence"/>
</dbReference>
<dbReference type="SUPFAM" id="SSF46689">
    <property type="entry name" value="Homeodomain-like"/>
    <property type="match status" value="2"/>
</dbReference>
<evidence type="ECO:0000256" key="1">
    <source>
        <dbReference type="ARBA" id="ARBA00023015"/>
    </source>
</evidence>
<keyword evidence="8" id="KW-1185">Reference proteome</keyword>
<keyword evidence="2 7" id="KW-0238">DNA-binding</keyword>
<sequence>MKIMIVDDERVERESMRQIITKAFKKVELTLAENGQEAVDKAMKDRPDIVLMDIKMPEINGLEAIQLIQDRQPNIKFIMVTAYDTFDYAKEALKMGVKDYLLKPSKITEILTTLEKVMEEVQADQEEKKKSDQVTATLAQSKKVMERDLVTQLLLDHVHDVEAPLLMDYVSKEGGTGYGVLLLMFKDKPLASYSEMIKGIEQFEAVLVGPLYHKQLPFIILRDSQSYRQQVVYLARAIKQAFERLNQPVQMGVSDEIASLDRLSAGYQQAVVAAMETKRPYQVMYYDDLPKSENVCDKKLDSYITERFFEDLRMGKWDDMTRCILDISLCFQSEGLHVIEFKQRIIQLLYMMGQTLDEMHINVNWQKYHFKARDYAVLSEEIKQYFNQLKEDYIIYHAQLADDWFTKMKHHIQTHIQDDLSLEHLSDEAGLSPIYVSKVFKERLGMNYIDFLTKCRIDRAKQLLEDDTVSIKSIAGDVGYQDANYFSKVFKKVTGETPKTYRQQLIHKSY</sequence>
<dbReference type="SMART" id="SM00342">
    <property type="entry name" value="HTH_ARAC"/>
    <property type="match status" value="1"/>
</dbReference>
<dbReference type="SUPFAM" id="SSF52172">
    <property type="entry name" value="CheY-like"/>
    <property type="match status" value="1"/>
</dbReference>
<evidence type="ECO:0000256" key="4">
    <source>
        <dbReference type="PROSITE-ProRule" id="PRU00169"/>
    </source>
</evidence>
<dbReference type="Pfam" id="PF12833">
    <property type="entry name" value="HTH_18"/>
    <property type="match status" value="1"/>
</dbReference>
<evidence type="ECO:0000256" key="2">
    <source>
        <dbReference type="ARBA" id="ARBA00023125"/>
    </source>
</evidence>
<dbReference type="PANTHER" id="PTHR43280:SF28">
    <property type="entry name" value="HTH-TYPE TRANSCRIPTIONAL ACTIVATOR RHAS"/>
    <property type="match status" value="1"/>
</dbReference>
<dbReference type="Gene3D" id="3.40.50.2300">
    <property type="match status" value="1"/>
</dbReference>
<dbReference type="GO" id="GO:0003700">
    <property type="term" value="F:DNA-binding transcription factor activity"/>
    <property type="evidence" value="ECO:0007669"/>
    <property type="project" value="InterPro"/>
</dbReference>
<accession>A0A511X2G1</accession>
<dbReference type="InterPro" id="IPR020449">
    <property type="entry name" value="Tscrpt_reg_AraC-type_HTH"/>
</dbReference>
<reference evidence="7 8" key="1">
    <citation type="submission" date="2019-07" db="EMBL/GenBank/DDBJ databases">
        <title>Whole genome shotgun sequence of Halolactibacillus alkaliphilus NBRC 103919.</title>
        <authorList>
            <person name="Hosoyama A."/>
            <person name="Uohara A."/>
            <person name="Ohji S."/>
            <person name="Ichikawa N."/>
        </authorList>
    </citation>
    <scope>NUCLEOTIDE SEQUENCE [LARGE SCALE GENOMIC DNA]</scope>
    <source>
        <strain evidence="7 8">NBRC 103919</strain>
    </source>
</reference>
<dbReference type="PRINTS" id="PR00032">
    <property type="entry name" value="HTHARAC"/>
</dbReference>
<organism evidence="7 8">
    <name type="scientific">Halolactibacillus alkaliphilus</name>
    <dbReference type="NCBI Taxonomy" id="442899"/>
    <lineage>
        <taxon>Bacteria</taxon>
        <taxon>Bacillati</taxon>
        <taxon>Bacillota</taxon>
        <taxon>Bacilli</taxon>
        <taxon>Bacillales</taxon>
        <taxon>Bacillaceae</taxon>
        <taxon>Halolactibacillus</taxon>
    </lineage>
</organism>
<feature type="domain" description="Response regulatory" evidence="6">
    <location>
        <begin position="2"/>
        <end position="118"/>
    </location>
</feature>
<dbReference type="InterPro" id="IPR009057">
    <property type="entry name" value="Homeodomain-like_sf"/>
</dbReference>
<protein>
    <submittedName>
        <fullName evidence="7">DNA-binding response regulator</fullName>
    </submittedName>
</protein>
<evidence type="ECO:0000259" key="6">
    <source>
        <dbReference type="PROSITE" id="PS50110"/>
    </source>
</evidence>
<evidence type="ECO:0000259" key="5">
    <source>
        <dbReference type="PROSITE" id="PS01124"/>
    </source>
</evidence>
<dbReference type="SMART" id="SM00448">
    <property type="entry name" value="REC"/>
    <property type="match status" value="1"/>
</dbReference>
<evidence type="ECO:0000313" key="7">
    <source>
        <dbReference type="EMBL" id="GEN57128.1"/>
    </source>
</evidence>
<gene>
    <name evidence="7" type="ORF">HAL01_15920</name>
</gene>
<dbReference type="GO" id="GO:0043565">
    <property type="term" value="F:sequence-specific DNA binding"/>
    <property type="evidence" value="ECO:0007669"/>
    <property type="project" value="InterPro"/>
</dbReference>
<evidence type="ECO:0000313" key="8">
    <source>
        <dbReference type="Proteomes" id="UP000321400"/>
    </source>
</evidence>
<dbReference type="CDD" id="cd17536">
    <property type="entry name" value="REC_YesN-like"/>
    <property type="match status" value="1"/>
</dbReference>
<dbReference type="AlphaFoldDB" id="A0A511X2G1"/>